<organism evidence="2 3">
    <name type="scientific">Heracleum sosnowskyi</name>
    <dbReference type="NCBI Taxonomy" id="360622"/>
    <lineage>
        <taxon>Eukaryota</taxon>
        <taxon>Viridiplantae</taxon>
        <taxon>Streptophyta</taxon>
        <taxon>Embryophyta</taxon>
        <taxon>Tracheophyta</taxon>
        <taxon>Spermatophyta</taxon>
        <taxon>Magnoliopsida</taxon>
        <taxon>eudicotyledons</taxon>
        <taxon>Gunneridae</taxon>
        <taxon>Pentapetalae</taxon>
        <taxon>asterids</taxon>
        <taxon>campanulids</taxon>
        <taxon>Apiales</taxon>
        <taxon>Apiaceae</taxon>
        <taxon>Apioideae</taxon>
        <taxon>apioid superclade</taxon>
        <taxon>Tordylieae</taxon>
        <taxon>Tordyliinae</taxon>
        <taxon>Heracleum</taxon>
    </lineage>
</organism>
<dbReference type="AlphaFoldDB" id="A0AAD8I206"/>
<gene>
    <name evidence="2" type="ORF">POM88_033403</name>
</gene>
<keyword evidence="3" id="KW-1185">Reference proteome</keyword>
<reference evidence="2" key="1">
    <citation type="submission" date="2023-02" db="EMBL/GenBank/DDBJ databases">
        <title>Genome of toxic invasive species Heracleum sosnowskyi carries increased number of genes despite the absence of recent whole-genome duplications.</title>
        <authorList>
            <person name="Schelkunov M."/>
            <person name="Shtratnikova V."/>
            <person name="Makarenko M."/>
            <person name="Klepikova A."/>
            <person name="Omelchenko D."/>
            <person name="Novikova G."/>
            <person name="Obukhova E."/>
            <person name="Bogdanov V."/>
            <person name="Penin A."/>
            <person name="Logacheva M."/>
        </authorList>
    </citation>
    <scope>NUCLEOTIDE SEQUENCE</scope>
    <source>
        <strain evidence="2">Hsosn_3</strain>
        <tissue evidence="2">Leaf</tissue>
    </source>
</reference>
<evidence type="ECO:0000313" key="3">
    <source>
        <dbReference type="Proteomes" id="UP001237642"/>
    </source>
</evidence>
<sequence length="118" mass="13240">MLLWLVVEISEQPATSFPSSAHQCCLPVYHLSSVSALVIDAAFLYTTSRVVEDNMKLTKVVERHPGIFYLSKKCDTQTLVLKEAYERDPEIPLVVILEKICGTSESSGAQEEQRLIQK</sequence>
<reference evidence="2" key="2">
    <citation type="submission" date="2023-05" db="EMBL/GenBank/DDBJ databases">
        <authorList>
            <person name="Schelkunov M.I."/>
        </authorList>
    </citation>
    <scope>NUCLEOTIDE SEQUENCE</scope>
    <source>
        <strain evidence="2">Hsosn_3</strain>
        <tissue evidence="2">Leaf</tissue>
    </source>
</reference>
<dbReference type="EMBL" id="JAUIZM010000007">
    <property type="protein sequence ID" value="KAK1377210.1"/>
    <property type="molecule type" value="Genomic_DNA"/>
</dbReference>
<evidence type="ECO:0000313" key="2">
    <source>
        <dbReference type="EMBL" id="KAK1377210.1"/>
    </source>
</evidence>
<feature type="domain" description="PORR" evidence="1">
    <location>
        <begin position="55"/>
        <end position="90"/>
    </location>
</feature>
<comment type="caution">
    <text evidence="2">The sequence shown here is derived from an EMBL/GenBank/DDBJ whole genome shotgun (WGS) entry which is preliminary data.</text>
</comment>
<dbReference type="InterPro" id="IPR021099">
    <property type="entry name" value="PORR_domain"/>
</dbReference>
<accession>A0AAD8I206</accession>
<dbReference type="Pfam" id="PF11955">
    <property type="entry name" value="PORR"/>
    <property type="match status" value="1"/>
</dbReference>
<name>A0AAD8I206_9APIA</name>
<proteinExistence type="predicted"/>
<dbReference type="GO" id="GO:0003723">
    <property type="term" value="F:RNA binding"/>
    <property type="evidence" value="ECO:0007669"/>
    <property type="project" value="InterPro"/>
</dbReference>
<dbReference type="Proteomes" id="UP001237642">
    <property type="component" value="Unassembled WGS sequence"/>
</dbReference>
<evidence type="ECO:0000259" key="1">
    <source>
        <dbReference type="Pfam" id="PF11955"/>
    </source>
</evidence>
<protein>
    <recommendedName>
        <fullName evidence="1">PORR domain-containing protein</fullName>
    </recommendedName>
</protein>